<feature type="transmembrane region" description="Helical" evidence="8">
    <location>
        <begin position="151"/>
        <end position="170"/>
    </location>
</feature>
<organism evidence="9 10">
    <name type="scientific">Tessaracoccus antarcticus</name>
    <dbReference type="NCBI Taxonomy" id="2479848"/>
    <lineage>
        <taxon>Bacteria</taxon>
        <taxon>Bacillati</taxon>
        <taxon>Actinomycetota</taxon>
        <taxon>Actinomycetes</taxon>
        <taxon>Propionibacteriales</taxon>
        <taxon>Propionibacteriaceae</taxon>
        <taxon>Tessaracoccus</taxon>
    </lineage>
</organism>
<proteinExistence type="inferred from homology"/>
<dbReference type="InterPro" id="IPR049829">
    <property type="entry name" value="MptA/B-like"/>
</dbReference>
<feature type="transmembrane region" description="Helical" evidence="8">
    <location>
        <begin position="483"/>
        <end position="504"/>
    </location>
</feature>
<evidence type="ECO:0000313" key="9">
    <source>
        <dbReference type="EMBL" id="RMB61993.1"/>
    </source>
</evidence>
<comment type="caution">
    <text evidence="9">The sequence shown here is derived from an EMBL/GenBank/DDBJ whole genome shotgun (WGS) entry which is preliminary data.</text>
</comment>
<dbReference type="GO" id="GO:0016757">
    <property type="term" value="F:glycosyltransferase activity"/>
    <property type="evidence" value="ECO:0007669"/>
    <property type="project" value="UniProtKB-KW"/>
</dbReference>
<keyword evidence="2" id="KW-0328">Glycosyltransferase</keyword>
<keyword evidence="5 8" id="KW-1133">Transmembrane helix</keyword>
<dbReference type="EMBL" id="REFW01000001">
    <property type="protein sequence ID" value="RMB61993.1"/>
    <property type="molecule type" value="Genomic_DNA"/>
</dbReference>
<feature type="transmembrane region" description="Helical" evidence="8">
    <location>
        <begin position="182"/>
        <end position="199"/>
    </location>
</feature>
<evidence type="ECO:0000256" key="2">
    <source>
        <dbReference type="ARBA" id="ARBA00022676"/>
    </source>
</evidence>
<evidence type="ECO:0000256" key="4">
    <source>
        <dbReference type="ARBA" id="ARBA00022692"/>
    </source>
</evidence>
<feature type="transmembrane region" description="Helical" evidence="8">
    <location>
        <begin position="350"/>
        <end position="368"/>
    </location>
</feature>
<feature type="transmembrane region" description="Helical" evidence="8">
    <location>
        <begin position="516"/>
        <end position="535"/>
    </location>
</feature>
<feature type="transmembrane region" description="Helical" evidence="8">
    <location>
        <begin position="380"/>
        <end position="404"/>
    </location>
</feature>
<dbReference type="NCBIfam" id="NF038066">
    <property type="entry name" value="MptB"/>
    <property type="match status" value="1"/>
</dbReference>
<evidence type="ECO:0000256" key="5">
    <source>
        <dbReference type="ARBA" id="ARBA00022989"/>
    </source>
</evidence>
<dbReference type="AlphaFoldDB" id="A0A3M0GK44"/>
<accession>A0A3M0GK44</accession>
<keyword evidence="4 8" id="KW-0812">Transmembrane</keyword>
<name>A0A3M0GK44_9ACTN</name>
<feature type="transmembrane region" description="Helical" evidence="8">
    <location>
        <begin position="292"/>
        <end position="315"/>
    </location>
</feature>
<dbReference type="Pfam" id="PF26314">
    <property type="entry name" value="MptA_B_family"/>
    <property type="match status" value="1"/>
</dbReference>
<dbReference type="GO" id="GO:0016020">
    <property type="term" value="C:membrane"/>
    <property type="evidence" value="ECO:0007669"/>
    <property type="project" value="UniProtKB-SubCell"/>
</dbReference>
<feature type="transmembrane region" description="Helical" evidence="8">
    <location>
        <begin position="424"/>
        <end position="448"/>
    </location>
</feature>
<evidence type="ECO:0000256" key="8">
    <source>
        <dbReference type="SAM" id="Phobius"/>
    </source>
</evidence>
<evidence type="ECO:0000256" key="6">
    <source>
        <dbReference type="ARBA" id="ARBA00023136"/>
    </source>
</evidence>
<keyword evidence="3" id="KW-0808">Transferase</keyword>
<evidence type="ECO:0000313" key="10">
    <source>
        <dbReference type="Proteomes" id="UP000275256"/>
    </source>
</evidence>
<protein>
    <submittedName>
        <fullName evidence="9">DUF2029 domain-containing protein</fullName>
    </submittedName>
</protein>
<keyword evidence="6 8" id="KW-0472">Membrane</keyword>
<feature type="transmembrane region" description="Helical" evidence="8">
    <location>
        <begin position="556"/>
        <end position="574"/>
    </location>
</feature>
<evidence type="ECO:0000256" key="7">
    <source>
        <dbReference type="ARBA" id="ARBA00043987"/>
    </source>
</evidence>
<evidence type="ECO:0000256" key="3">
    <source>
        <dbReference type="ARBA" id="ARBA00022679"/>
    </source>
</evidence>
<dbReference type="Proteomes" id="UP000275256">
    <property type="component" value="Unassembled WGS sequence"/>
</dbReference>
<sequence>MNPFGAKAFDVGEQCVSAHDQHGNASGAQAAAVFLAERAVAGFQQQAQVLAGCVHHEHIRLGKRQTGLEPEHLRVEPVRMGRLGHVDADHGDSHTPQTSAGAVPPDLYGDRFAVGEVCWRRRPTPRGSPVPAPPPARPDAEARDVRPLWQWTWPLLGAVGLFLVVAAVTIDRTGLLEVGPRPWRVLVTLPGHALLLYAWWRMGPTWRRPRLVLALWSLILLVSPPLHSRDAYSYAAQGWLMSHGLDPYTVASGDAGQAGLLVGIHWFRTTSVYPPLSLEIFGVISRLFEQNLYLSAIGMRLPNLLAIAVLAWCLPKLADLAGVRRDVVVWAGLLNPVLLVQWVGGIHNDAVMVALLAVAFLAAHRTGLRGWRGVVVGGLFIGLAMSIKQSAAVAGVGVVALAWAAAHPTLSARSRTWWGLAARAAAGGAAAVGMFALVSFVTGLGLGWRNPTAGSPLQATSNAPISWVASFARFHELLPNHQIISILTTFTSLLVVAGVAWLAWRLGPRPPSSVGQPWLLACGVLLAFAVLGPALQPWYMTWVLPFVALARPGLRLQHLFLLVTVLCVLLAPLQDVMAPYMSMGVLALPAWLLWRRLRRDDVAVLQRDETLV</sequence>
<gene>
    <name evidence="9" type="ORF">EAX62_05235</name>
</gene>
<evidence type="ECO:0000256" key="1">
    <source>
        <dbReference type="ARBA" id="ARBA00004141"/>
    </source>
</evidence>
<reference evidence="9 10" key="1">
    <citation type="submission" date="2018-10" db="EMBL/GenBank/DDBJ databases">
        <title>Tessaracoccus antarcticuss sp. nov., isolated from sediment.</title>
        <authorList>
            <person name="Zhou L.Y."/>
            <person name="Du Z.J."/>
        </authorList>
    </citation>
    <scope>NUCLEOTIDE SEQUENCE [LARGE SCALE GENOMIC DNA]</scope>
    <source>
        <strain evidence="9 10">JDX10</strain>
    </source>
</reference>
<keyword evidence="10" id="KW-1185">Reference proteome</keyword>
<comment type="similarity">
    <text evidence="7">Belongs to the MptA/B family.</text>
</comment>
<comment type="subcellular location">
    <subcellularLocation>
        <location evidence="1">Membrane</location>
        <topology evidence="1">Multi-pass membrane protein</topology>
    </subcellularLocation>
</comment>